<dbReference type="VEuPathDB" id="FungiDB:PYU1_G014569"/>
<dbReference type="PIRSF" id="PIRSF016516">
    <property type="entry name" value="Allantoicase"/>
    <property type="match status" value="1"/>
</dbReference>
<dbReference type="FunFam" id="2.60.120.260:FF:000077">
    <property type="entry name" value="Probable allantoicase"/>
    <property type="match status" value="1"/>
</dbReference>
<comment type="similarity">
    <text evidence="1">Belongs to the allantoicase family.</text>
</comment>
<dbReference type="HOGENOM" id="CLU_038797_1_2_1"/>
<dbReference type="EnsemblProtists" id="PYU1_T014600">
    <property type="protein sequence ID" value="PYU1_T014600"/>
    <property type="gene ID" value="PYU1_G014569"/>
</dbReference>
<dbReference type="InterPro" id="IPR005164">
    <property type="entry name" value="Allantoicase"/>
</dbReference>
<dbReference type="NCBIfam" id="TIGR02961">
    <property type="entry name" value="allantoicase"/>
    <property type="match status" value="1"/>
</dbReference>
<dbReference type="Pfam" id="PF03561">
    <property type="entry name" value="Allantoicase"/>
    <property type="match status" value="2"/>
</dbReference>
<dbReference type="InterPro" id="IPR015908">
    <property type="entry name" value="Allantoicase_dom"/>
</dbReference>
<dbReference type="STRING" id="431595.K3XBK1"/>
<dbReference type="AlphaFoldDB" id="K3XBK1"/>
<organism evidence="3 4">
    <name type="scientific">Globisporangium ultimum (strain ATCC 200006 / CBS 805.95 / DAOM BR144)</name>
    <name type="common">Pythium ultimum</name>
    <dbReference type="NCBI Taxonomy" id="431595"/>
    <lineage>
        <taxon>Eukaryota</taxon>
        <taxon>Sar</taxon>
        <taxon>Stramenopiles</taxon>
        <taxon>Oomycota</taxon>
        <taxon>Peronosporomycetes</taxon>
        <taxon>Pythiales</taxon>
        <taxon>Pythiaceae</taxon>
        <taxon>Globisporangium</taxon>
    </lineage>
</organism>
<dbReference type="eggNOG" id="KOG4145">
    <property type="taxonomic scope" value="Eukaryota"/>
</dbReference>
<dbReference type="PANTHER" id="PTHR12045">
    <property type="entry name" value="ALLANTOICASE"/>
    <property type="match status" value="1"/>
</dbReference>
<dbReference type="OMA" id="ENQNTPW"/>
<reference evidence="4" key="2">
    <citation type="submission" date="2010-04" db="EMBL/GenBank/DDBJ databases">
        <authorList>
            <person name="Buell R."/>
            <person name="Hamilton J."/>
            <person name="Hostetler J."/>
        </authorList>
    </citation>
    <scope>NUCLEOTIDE SEQUENCE [LARGE SCALE GENOMIC DNA]</scope>
    <source>
        <strain evidence="4">DAOM:BR144</strain>
    </source>
</reference>
<evidence type="ECO:0000313" key="4">
    <source>
        <dbReference type="Proteomes" id="UP000019132"/>
    </source>
</evidence>
<dbReference type="Gene3D" id="2.60.120.260">
    <property type="entry name" value="Galactose-binding domain-like"/>
    <property type="match status" value="2"/>
</dbReference>
<dbReference type="SUPFAM" id="SSF49785">
    <property type="entry name" value="Galactose-binding domain-like"/>
    <property type="match status" value="2"/>
</dbReference>
<reference evidence="4" key="1">
    <citation type="journal article" date="2010" name="Genome Biol.">
        <title>Genome sequence of the necrotrophic plant pathogen Pythium ultimum reveals original pathogenicity mechanisms and effector repertoire.</title>
        <authorList>
            <person name="Levesque C.A."/>
            <person name="Brouwer H."/>
            <person name="Cano L."/>
            <person name="Hamilton J.P."/>
            <person name="Holt C."/>
            <person name="Huitema E."/>
            <person name="Raffaele S."/>
            <person name="Robideau G.P."/>
            <person name="Thines M."/>
            <person name="Win J."/>
            <person name="Zerillo M.M."/>
            <person name="Beakes G.W."/>
            <person name="Boore J.L."/>
            <person name="Busam D."/>
            <person name="Dumas B."/>
            <person name="Ferriera S."/>
            <person name="Fuerstenberg S.I."/>
            <person name="Gachon C.M."/>
            <person name="Gaulin E."/>
            <person name="Govers F."/>
            <person name="Grenville-Briggs L."/>
            <person name="Horner N."/>
            <person name="Hostetler J."/>
            <person name="Jiang R.H."/>
            <person name="Johnson J."/>
            <person name="Krajaejun T."/>
            <person name="Lin H."/>
            <person name="Meijer H.J."/>
            <person name="Moore B."/>
            <person name="Morris P."/>
            <person name="Phuntmart V."/>
            <person name="Puiu D."/>
            <person name="Shetty J."/>
            <person name="Stajich J.E."/>
            <person name="Tripathy S."/>
            <person name="Wawra S."/>
            <person name="van West P."/>
            <person name="Whitty B.R."/>
            <person name="Coutinho P.M."/>
            <person name="Henrissat B."/>
            <person name="Martin F."/>
            <person name="Thomas P.D."/>
            <person name="Tyler B.M."/>
            <person name="De Vries R.P."/>
            <person name="Kamoun S."/>
            <person name="Yandell M."/>
            <person name="Tisserat N."/>
            <person name="Buell C.R."/>
        </authorList>
    </citation>
    <scope>NUCLEOTIDE SEQUENCE</scope>
    <source>
        <strain evidence="4">DAOM:BR144</strain>
    </source>
</reference>
<dbReference type="PANTHER" id="PTHR12045:SF3">
    <property type="entry name" value="INACTIVE ALLANTOICASE-RELATED"/>
    <property type="match status" value="1"/>
</dbReference>
<reference evidence="3" key="3">
    <citation type="submission" date="2015-02" db="UniProtKB">
        <authorList>
            <consortium name="EnsemblProtists"/>
        </authorList>
    </citation>
    <scope>IDENTIFICATION</scope>
    <source>
        <strain evidence="3">DAOM BR144</strain>
    </source>
</reference>
<sequence>MSATRLDPQDPSLERLTDLASSSFGGRAIFATDEWFAAAHLLLTPDAPVFITDKFTDYGKWMDGWETRRKRIAGQDWCIIELGLRGTIDAIDVDTAFFTGNHSPRVSVQAARFSSDHSTWPQALQKLTAKALPAGQERAMGVAASAEDLALAEQLKSHEWVDILPFVELRPGYEATRHNVFKIVQQGPWTHLRLNMFPDGGIARLRVYGTVLKDWTQVPPMQLVDLVSAEHGGKIIGFNDAHYGHPKNLIAPGRSKTMAGGWETARKSTRPAVLTANAATGLLEVPGKDWCVLKLGHAGVIHEVEVDTNHFKGNFPESCVLFGTTFHGKADQDVLGDNIVWKPILPRLKLRAHEQQYFSVQKGIVNLVPEGVNFVKLEMFPDGGISRLRLRGYKKDAQSSL</sequence>
<feature type="domain" description="Allantoicase" evidence="2">
    <location>
        <begin position="232"/>
        <end position="393"/>
    </location>
</feature>
<dbReference type="Proteomes" id="UP000019132">
    <property type="component" value="Unassembled WGS sequence"/>
</dbReference>
<dbReference type="GO" id="GO:0004037">
    <property type="term" value="F:allantoicase activity"/>
    <property type="evidence" value="ECO:0007669"/>
    <property type="project" value="InterPro"/>
</dbReference>
<dbReference type="GO" id="GO:0000256">
    <property type="term" value="P:allantoin catabolic process"/>
    <property type="evidence" value="ECO:0007669"/>
    <property type="project" value="InterPro"/>
</dbReference>
<proteinExistence type="inferred from homology"/>
<protein>
    <recommendedName>
        <fullName evidence="2">Allantoicase domain-containing protein</fullName>
    </recommendedName>
</protein>
<dbReference type="EMBL" id="GL376618">
    <property type="status" value="NOT_ANNOTATED_CDS"/>
    <property type="molecule type" value="Genomic_DNA"/>
</dbReference>
<evidence type="ECO:0000313" key="3">
    <source>
        <dbReference type="EnsemblProtists" id="PYU1_T014600"/>
    </source>
</evidence>
<dbReference type="InParanoid" id="K3XBK1"/>
<evidence type="ECO:0000256" key="1">
    <source>
        <dbReference type="ARBA" id="ARBA00009242"/>
    </source>
</evidence>
<keyword evidence="4" id="KW-1185">Reference proteome</keyword>
<accession>K3XBK1</accession>
<name>K3XBK1_GLOUD</name>
<evidence type="ECO:0000259" key="2">
    <source>
        <dbReference type="Pfam" id="PF03561"/>
    </source>
</evidence>
<feature type="domain" description="Allantoicase" evidence="2">
    <location>
        <begin position="25"/>
        <end position="211"/>
    </location>
</feature>
<dbReference type="HAMAP" id="MF_00813">
    <property type="entry name" value="Allantoicase"/>
    <property type="match status" value="1"/>
</dbReference>
<dbReference type="InterPro" id="IPR008979">
    <property type="entry name" value="Galactose-bd-like_sf"/>
</dbReference>